<dbReference type="InterPro" id="IPR006590">
    <property type="entry name" value="RNA_pol_Rpb4/RPC9_core"/>
</dbReference>
<evidence type="ECO:0000313" key="5">
    <source>
        <dbReference type="EMBL" id="KAL2915962.1"/>
    </source>
</evidence>
<organism evidence="5 6">
    <name type="scientific">Polyrhizophydium stewartii</name>
    <dbReference type="NCBI Taxonomy" id="2732419"/>
    <lineage>
        <taxon>Eukaryota</taxon>
        <taxon>Fungi</taxon>
        <taxon>Fungi incertae sedis</taxon>
        <taxon>Chytridiomycota</taxon>
        <taxon>Chytridiomycota incertae sedis</taxon>
        <taxon>Chytridiomycetes</taxon>
        <taxon>Rhizophydiales</taxon>
        <taxon>Rhizophydiales incertae sedis</taxon>
        <taxon>Polyrhizophydium</taxon>
    </lineage>
</organism>
<comment type="subcellular location">
    <subcellularLocation>
        <location evidence="1">Nucleus</location>
    </subcellularLocation>
</comment>
<dbReference type="EMBL" id="JADGIZ020000019">
    <property type="protein sequence ID" value="KAL2915962.1"/>
    <property type="molecule type" value="Genomic_DNA"/>
</dbReference>
<evidence type="ECO:0000256" key="2">
    <source>
        <dbReference type="ARBA" id="ARBA00023242"/>
    </source>
</evidence>
<dbReference type="Proteomes" id="UP001527925">
    <property type="component" value="Unassembled WGS sequence"/>
</dbReference>
<dbReference type="InterPro" id="IPR010997">
    <property type="entry name" value="HRDC-like_sf"/>
</dbReference>
<gene>
    <name evidence="5" type="primary">RPB4</name>
    <name evidence="5" type="ORF">HK105_204386</name>
</gene>
<evidence type="ECO:0000256" key="1">
    <source>
        <dbReference type="ARBA" id="ARBA00004123"/>
    </source>
</evidence>
<sequence length="116" mass="13437">MSAIRKRRQAQEEEDANQVKLGPDFQTVDCLLISEVKVLLDIARDRKRRESGEGSISDIMQKTFDYCQQSTRFSNKQVVKEIRALFPKDQFHEFEMVQLANLCCETAEEAKALIPR</sequence>
<dbReference type="SMART" id="SM00657">
    <property type="entry name" value="RPOL4c"/>
    <property type="match status" value="1"/>
</dbReference>
<dbReference type="InterPro" id="IPR005574">
    <property type="entry name" value="Rpb4/RPC9"/>
</dbReference>
<dbReference type="PANTHER" id="PTHR21297">
    <property type="entry name" value="DNA-DIRECTED RNA POLYMERASE II"/>
    <property type="match status" value="1"/>
</dbReference>
<evidence type="ECO:0000259" key="4">
    <source>
        <dbReference type="SMART" id="SM00657"/>
    </source>
</evidence>
<keyword evidence="2" id="KW-0539">Nucleus</keyword>
<accession>A0ABR4N8X7</accession>
<dbReference type="Pfam" id="PF03874">
    <property type="entry name" value="RNA_pol_Rpb4"/>
    <property type="match status" value="1"/>
</dbReference>
<evidence type="ECO:0000256" key="3">
    <source>
        <dbReference type="ARBA" id="ARBA00025724"/>
    </source>
</evidence>
<keyword evidence="6" id="KW-1185">Reference proteome</keyword>
<feature type="domain" description="RNA polymerase Rpb4/RPC9 core" evidence="4">
    <location>
        <begin position="23"/>
        <end position="116"/>
    </location>
</feature>
<reference evidence="5 6" key="1">
    <citation type="submission" date="2023-09" db="EMBL/GenBank/DDBJ databases">
        <title>Pangenome analysis of Batrachochytrium dendrobatidis and related Chytrids.</title>
        <authorList>
            <person name="Yacoub M.N."/>
            <person name="Stajich J.E."/>
            <person name="James T.Y."/>
        </authorList>
    </citation>
    <scope>NUCLEOTIDE SEQUENCE [LARGE SCALE GENOMIC DNA]</scope>
    <source>
        <strain evidence="5 6">JEL0888</strain>
    </source>
</reference>
<proteinExistence type="inferred from homology"/>
<comment type="caution">
    <text evidence="5">The sequence shown here is derived from an EMBL/GenBank/DDBJ whole genome shotgun (WGS) entry which is preliminary data.</text>
</comment>
<evidence type="ECO:0000313" key="6">
    <source>
        <dbReference type="Proteomes" id="UP001527925"/>
    </source>
</evidence>
<name>A0ABR4N8X7_9FUNG</name>
<dbReference type="InterPro" id="IPR038324">
    <property type="entry name" value="Rpb4/RPC9_sf"/>
</dbReference>
<protein>
    <submittedName>
        <fullName evidence="5">RNA polymerase B</fullName>
    </submittedName>
</protein>
<dbReference type="InterPro" id="IPR045222">
    <property type="entry name" value="Rpb4-like"/>
</dbReference>
<dbReference type="SUPFAM" id="SSF47819">
    <property type="entry name" value="HRDC-like"/>
    <property type="match status" value="1"/>
</dbReference>
<comment type="similarity">
    <text evidence="3">Belongs to the eukaryotic RPB4 RNA polymerase subunit family.</text>
</comment>
<dbReference type="Gene3D" id="1.20.1250.40">
    <property type="match status" value="1"/>
</dbReference>